<organism evidence="1 2">
    <name type="scientific">Pantoea coffeiphila</name>
    <dbReference type="NCBI Taxonomy" id="1465635"/>
    <lineage>
        <taxon>Bacteria</taxon>
        <taxon>Pseudomonadati</taxon>
        <taxon>Pseudomonadota</taxon>
        <taxon>Gammaproteobacteria</taxon>
        <taxon>Enterobacterales</taxon>
        <taxon>Erwiniaceae</taxon>
        <taxon>Pantoea</taxon>
    </lineage>
</organism>
<comment type="caution">
    <text evidence="1">The sequence shown here is derived from an EMBL/GenBank/DDBJ whole genome shotgun (WGS) entry which is preliminary data.</text>
</comment>
<protein>
    <submittedName>
        <fullName evidence="1">Uncharacterized protein</fullName>
    </submittedName>
</protein>
<reference evidence="1 2" key="1">
    <citation type="submission" date="2017-10" db="EMBL/GenBank/DDBJ databases">
        <title>Draft genome of two endophytic bacteria isolated from 'guarana' Paullinia cupana (Mart.) Ducke.</title>
        <authorList>
            <person name="Siqueira K.A."/>
            <person name="Liotti R.G."/>
            <person name="Mendes T.A."/>
            <person name="Soares M.A."/>
        </authorList>
    </citation>
    <scope>NUCLEOTIDE SEQUENCE [LARGE SCALE GENOMIC DNA]</scope>
    <source>
        <strain evidence="1 2">342</strain>
    </source>
</reference>
<dbReference type="Proteomes" id="UP000239181">
    <property type="component" value="Unassembled WGS sequence"/>
</dbReference>
<accession>A0A2S9ICZ5</accession>
<dbReference type="AlphaFoldDB" id="A0A2S9ICZ5"/>
<proteinExistence type="predicted"/>
<dbReference type="EMBL" id="PDET01000005">
    <property type="protein sequence ID" value="PRD15656.1"/>
    <property type="molecule type" value="Genomic_DNA"/>
</dbReference>
<evidence type="ECO:0000313" key="1">
    <source>
        <dbReference type="EMBL" id="PRD15656.1"/>
    </source>
</evidence>
<dbReference type="RefSeq" id="WP_105592369.1">
    <property type="nucleotide sequence ID" value="NZ_PDET01000005.1"/>
</dbReference>
<gene>
    <name evidence="1" type="ORF">CQW29_08830</name>
</gene>
<keyword evidence="2" id="KW-1185">Reference proteome</keyword>
<name>A0A2S9ICZ5_9GAMM</name>
<sequence length="115" mass="13196">MKKLSQVINERLANSNSSEYVTISYRPSHKIAAMIDLMCDIYGQNKANLFYDKIGELLSKYLLTSKESIPLIKKIAEEYSEDELSRSCLGALMERGTLSVDWPQDEKFTNRLLKL</sequence>
<dbReference type="OrthoDB" id="6638174at2"/>
<evidence type="ECO:0000313" key="2">
    <source>
        <dbReference type="Proteomes" id="UP000239181"/>
    </source>
</evidence>